<dbReference type="EMBL" id="BMAU01021402">
    <property type="protein sequence ID" value="GFY32272.1"/>
    <property type="molecule type" value="Genomic_DNA"/>
</dbReference>
<dbReference type="InterPro" id="IPR052709">
    <property type="entry name" value="Transposase-MT_Hybrid"/>
</dbReference>
<protein>
    <submittedName>
        <fullName evidence="1">Histone-lysine N-methyltransferase SETMAR</fullName>
    </submittedName>
</protein>
<proteinExistence type="predicted"/>
<dbReference type="AlphaFoldDB" id="A0A8X6WC57"/>
<organism evidence="1 2">
    <name type="scientific">Trichonephila clavipes</name>
    <name type="common">Golden silk orbweaver</name>
    <name type="synonym">Nephila clavipes</name>
    <dbReference type="NCBI Taxonomy" id="2585209"/>
    <lineage>
        <taxon>Eukaryota</taxon>
        <taxon>Metazoa</taxon>
        <taxon>Ecdysozoa</taxon>
        <taxon>Arthropoda</taxon>
        <taxon>Chelicerata</taxon>
        <taxon>Arachnida</taxon>
        <taxon>Araneae</taxon>
        <taxon>Araneomorphae</taxon>
        <taxon>Entelegynae</taxon>
        <taxon>Araneoidea</taxon>
        <taxon>Nephilidae</taxon>
        <taxon>Trichonephila</taxon>
    </lineage>
</organism>
<accession>A0A8X6WC57</accession>
<dbReference type="InterPro" id="IPR036397">
    <property type="entry name" value="RNaseH_sf"/>
</dbReference>
<dbReference type="GO" id="GO:0003676">
    <property type="term" value="F:nucleic acid binding"/>
    <property type="evidence" value="ECO:0007669"/>
    <property type="project" value="InterPro"/>
</dbReference>
<sequence>MTIIFYYEGSVYQSAVEPGTTVSDSYYTNFLRRMAQHVKRKRPLLRNSFLLHHDNARPHIARCILDVSQQNNAEILPLHPYSPDLTPCDF</sequence>
<dbReference type="Gene3D" id="3.30.420.10">
    <property type="entry name" value="Ribonuclease H-like superfamily/Ribonuclease H"/>
    <property type="match status" value="1"/>
</dbReference>
<comment type="caution">
    <text evidence="1">The sequence shown here is derived from an EMBL/GenBank/DDBJ whole genome shotgun (WGS) entry which is preliminary data.</text>
</comment>
<dbReference type="PANTHER" id="PTHR46060">
    <property type="entry name" value="MARINER MOS1 TRANSPOSASE-LIKE PROTEIN"/>
    <property type="match status" value="1"/>
</dbReference>
<dbReference type="PANTHER" id="PTHR46060:SF1">
    <property type="entry name" value="MARINER MOS1 TRANSPOSASE-LIKE PROTEIN"/>
    <property type="match status" value="1"/>
</dbReference>
<dbReference type="Proteomes" id="UP000887159">
    <property type="component" value="Unassembled WGS sequence"/>
</dbReference>
<reference evidence="1" key="1">
    <citation type="submission" date="2020-08" db="EMBL/GenBank/DDBJ databases">
        <title>Multicomponent nature underlies the extraordinary mechanical properties of spider dragline silk.</title>
        <authorList>
            <person name="Kono N."/>
            <person name="Nakamura H."/>
            <person name="Mori M."/>
            <person name="Yoshida Y."/>
            <person name="Ohtoshi R."/>
            <person name="Malay A.D."/>
            <person name="Moran D.A.P."/>
            <person name="Tomita M."/>
            <person name="Numata K."/>
            <person name="Arakawa K."/>
        </authorList>
    </citation>
    <scope>NUCLEOTIDE SEQUENCE</scope>
</reference>
<keyword evidence="2" id="KW-1185">Reference proteome</keyword>
<evidence type="ECO:0000313" key="1">
    <source>
        <dbReference type="EMBL" id="GFY32272.1"/>
    </source>
</evidence>
<name>A0A8X6WC57_TRICX</name>
<evidence type="ECO:0000313" key="2">
    <source>
        <dbReference type="Proteomes" id="UP000887159"/>
    </source>
</evidence>
<gene>
    <name evidence="1" type="primary">NCL1_34613</name>
    <name evidence="1" type="ORF">TNCV_3557801</name>
</gene>